<keyword evidence="3" id="KW-0560">Oxidoreductase</keyword>
<keyword evidence="2" id="KW-0521">NADP</keyword>
<name>A0A0D0BHR0_9AGAR</name>
<accession>A0A0D0BHR0</accession>
<dbReference type="Proteomes" id="UP000053593">
    <property type="component" value="Unassembled WGS sequence"/>
</dbReference>
<evidence type="ECO:0000256" key="4">
    <source>
        <dbReference type="RuleBase" id="RU000363"/>
    </source>
</evidence>
<comment type="similarity">
    <text evidence="1 4">Belongs to the short-chain dehydrogenases/reductases (SDR) family.</text>
</comment>
<dbReference type="EMBL" id="KN834817">
    <property type="protein sequence ID" value="KIK54326.1"/>
    <property type="molecule type" value="Genomic_DNA"/>
</dbReference>
<dbReference type="Gene3D" id="3.40.50.720">
    <property type="entry name" value="NAD(P)-binding Rossmann-like Domain"/>
    <property type="match status" value="1"/>
</dbReference>
<dbReference type="PRINTS" id="PR00080">
    <property type="entry name" value="SDRFAMILY"/>
</dbReference>
<dbReference type="Pfam" id="PF00106">
    <property type="entry name" value="adh_short"/>
    <property type="match status" value="1"/>
</dbReference>
<sequence>MSLFSESERRVILVTGANDGIGYELVRLLAQKGHRVYLGSRNKEKGVAAQTKLEKEHGVKVEYVHLDVKDQISILAAKEAIEKEEGRLDTLVNNAGILTRSPAAGADLSAYHDAFETNLFGLISTTNIFLPLLRQSSSGRGHAIILNVTSGLSSNTNQANPSIRNPGPNSAYSASKAALNSYSIALAHELKDENIRVNVVTPGITATKLYNYFGNRTPEDGAKVLLPFALLEAEEKEKTARFYGPDGEMPW</sequence>
<dbReference type="GO" id="GO:0050664">
    <property type="term" value="F:oxidoreductase activity, acting on NAD(P)H, oxygen as acceptor"/>
    <property type="evidence" value="ECO:0007669"/>
    <property type="project" value="TreeGrafter"/>
</dbReference>
<gene>
    <name evidence="5" type="ORF">GYMLUDRAFT_48867</name>
</gene>
<organism evidence="5 6">
    <name type="scientific">Collybiopsis luxurians FD-317 M1</name>
    <dbReference type="NCBI Taxonomy" id="944289"/>
    <lineage>
        <taxon>Eukaryota</taxon>
        <taxon>Fungi</taxon>
        <taxon>Dikarya</taxon>
        <taxon>Basidiomycota</taxon>
        <taxon>Agaricomycotina</taxon>
        <taxon>Agaricomycetes</taxon>
        <taxon>Agaricomycetidae</taxon>
        <taxon>Agaricales</taxon>
        <taxon>Marasmiineae</taxon>
        <taxon>Omphalotaceae</taxon>
        <taxon>Collybiopsis</taxon>
        <taxon>Collybiopsis luxurians</taxon>
    </lineage>
</organism>
<proteinExistence type="inferred from homology"/>
<dbReference type="PRINTS" id="PR00081">
    <property type="entry name" value="GDHRDH"/>
</dbReference>
<protein>
    <recommendedName>
        <fullName evidence="7">NAD(P)-binding protein</fullName>
    </recommendedName>
</protein>
<evidence type="ECO:0000256" key="1">
    <source>
        <dbReference type="ARBA" id="ARBA00006484"/>
    </source>
</evidence>
<dbReference type="PROSITE" id="PS00061">
    <property type="entry name" value="ADH_SHORT"/>
    <property type="match status" value="1"/>
</dbReference>
<dbReference type="PANTHER" id="PTHR43008:SF4">
    <property type="entry name" value="CHAIN DEHYDROGENASE, PUTATIVE (AFU_ORTHOLOGUE AFUA_4G08710)-RELATED"/>
    <property type="match status" value="1"/>
</dbReference>
<evidence type="ECO:0000313" key="6">
    <source>
        <dbReference type="Proteomes" id="UP000053593"/>
    </source>
</evidence>
<dbReference type="HOGENOM" id="CLU_010194_9_0_1"/>
<evidence type="ECO:0008006" key="7">
    <source>
        <dbReference type="Google" id="ProtNLM"/>
    </source>
</evidence>
<dbReference type="PANTHER" id="PTHR43008">
    <property type="entry name" value="BENZIL REDUCTASE"/>
    <property type="match status" value="1"/>
</dbReference>
<reference evidence="5 6" key="1">
    <citation type="submission" date="2014-04" db="EMBL/GenBank/DDBJ databases">
        <title>Evolutionary Origins and Diversification of the Mycorrhizal Mutualists.</title>
        <authorList>
            <consortium name="DOE Joint Genome Institute"/>
            <consortium name="Mycorrhizal Genomics Consortium"/>
            <person name="Kohler A."/>
            <person name="Kuo A."/>
            <person name="Nagy L.G."/>
            <person name="Floudas D."/>
            <person name="Copeland A."/>
            <person name="Barry K.W."/>
            <person name="Cichocki N."/>
            <person name="Veneault-Fourrey C."/>
            <person name="LaButti K."/>
            <person name="Lindquist E.A."/>
            <person name="Lipzen A."/>
            <person name="Lundell T."/>
            <person name="Morin E."/>
            <person name="Murat C."/>
            <person name="Riley R."/>
            <person name="Ohm R."/>
            <person name="Sun H."/>
            <person name="Tunlid A."/>
            <person name="Henrissat B."/>
            <person name="Grigoriev I.V."/>
            <person name="Hibbett D.S."/>
            <person name="Martin F."/>
        </authorList>
    </citation>
    <scope>NUCLEOTIDE SEQUENCE [LARGE SCALE GENOMIC DNA]</scope>
    <source>
        <strain evidence="5 6">FD-317 M1</strain>
    </source>
</reference>
<keyword evidence="6" id="KW-1185">Reference proteome</keyword>
<dbReference type="AlphaFoldDB" id="A0A0D0BHR0"/>
<dbReference type="GO" id="GO:0016616">
    <property type="term" value="F:oxidoreductase activity, acting on the CH-OH group of donors, NAD or NADP as acceptor"/>
    <property type="evidence" value="ECO:0007669"/>
    <property type="project" value="UniProtKB-ARBA"/>
</dbReference>
<evidence type="ECO:0000256" key="3">
    <source>
        <dbReference type="ARBA" id="ARBA00023002"/>
    </source>
</evidence>
<evidence type="ECO:0000313" key="5">
    <source>
        <dbReference type="EMBL" id="KIK54326.1"/>
    </source>
</evidence>
<evidence type="ECO:0000256" key="2">
    <source>
        <dbReference type="ARBA" id="ARBA00022857"/>
    </source>
</evidence>
<dbReference type="InterPro" id="IPR036291">
    <property type="entry name" value="NAD(P)-bd_dom_sf"/>
</dbReference>
<dbReference type="SUPFAM" id="SSF51735">
    <property type="entry name" value="NAD(P)-binding Rossmann-fold domains"/>
    <property type="match status" value="1"/>
</dbReference>
<dbReference type="InterPro" id="IPR020904">
    <property type="entry name" value="Sc_DH/Rdtase_CS"/>
</dbReference>
<dbReference type="InterPro" id="IPR002347">
    <property type="entry name" value="SDR_fam"/>
</dbReference>
<dbReference type="OrthoDB" id="1933717at2759"/>